<protein>
    <recommendedName>
        <fullName evidence="3">S23 ribosomal protein</fullName>
    </recommendedName>
</protein>
<dbReference type="InterPro" id="IPR012657">
    <property type="entry name" value="23S_rRNA-intervening_sequence"/>
</dbReference>
<evidence type="ECO:0008006" key="3">
    <source>
        <dbReference type="Google" id="ProtNLM"/>
    </source>
</evidence>
<dbReference type="NCBIfam" id="NF008911">
    <property type="entry name" value="PRK12275.1-2"/>
    <property type="match status" value="1"/>
</dbReference>
<dbReference type="Proteomes" id="UP000031802">
    <property type="component" value="Unassembled WGS sequence"/>
</dbReference>
<dbReference type="RefSeq" id="WP_037496890.1">
    <property type="nucleotide sequence ID" value="NZ_JJMU01000022.1"/>
</dbReference>
<dbReference type="Pfam" id="PF05635">
    <property type="entry name" value="23S_rRNA_IVP"/>
    <property type="match status" value="1"/>
</dbReference>
<dbReference type="InterPro" id="IPR036583">
    <property type="entry name" value="23S_rRNA_IVS_sf"/>
</dbReference>
<dbReference type="EMBL" id="JJMU01000022">
    <property type="protein sequence ID" value="KGE14811.1"/>
    <property type="molecule type" value="Genomic_DNA"/>
</dbReference>
<proteinExistence type="predicted"/>
<dbReference type="eggNOG" id="COG0399">
    <property type="taxonomic scope" value="Bacteria"/>
</dbReference>
<dbReference type="NCBIfam" id="TIGR02436">
    <property type="entry name" value="four helix bundle protein"/>
    <property type="match status" value="1"/>
</dbReference>
<evidence type="ECO:0000313" key="1">
    <source>
        <dbReference type="EMBL" id="KGE14811.1"/>
    </source>
</evidence>
<dbReference type="CDD" id="cd16377">
    <property type="entry name" value="23S_rRNA_IVP_like"/>
    <property type="match status" value="1"/>
</dbReference>
<comment type="caution">
    <text evidence="1">The sequence shown here is derived from an EMBL/GenBank/DDBJ whole genome shotgun (WGS) entry which is preliminary data.</text>
</comment>
<dbReference type="PANTHER" id="PTHR38471:SF2">
    <property type="entry name" value="FOUR HELIX BUNDLE PROTEIN"/>
    <property type="match status" value="1"/>
</dbReference>
<evidence type="ECO:0000313" key="2">
    <source>
        <dbReference type="Proteomes" id="UP000031802"/>
    </source>
</evidence>
<keyword evidence="2" id="KW-1185">Reference proteome</keyword>
<gene>
    <name evidence="1" type="ORF">DI53_1311</name>
</gene>
<dbReference type="Gene3D" id="1.20.1440.60">
    <property type="entry name" value="23S rRNA-intervening sequence"/>
    <property type="match status" value="1"/>
</dbReference>
<sequence length="119" mass="13592">MHKFQDLKVWQKAMDLTVDVYKYTDHLPQSERFGLLSQVRRSAVSICSNIAEGAGRNSEGEFIQFLGIANGSANELQTQIELLDRLNYLDNTSKIALLDRVDEIQKMLFKLMKALKKIS</sequence>
<reference evidence="2" key="1">
    <citation type="submission" date="2014-04" db="EMBL/GenBank/DDBJ databases">
        <title>Whole-Genome optical mapping and complete genome sequence of Sphingobacterium deserti sp. nov., a new spaces isolated from desert in the west of China.</title>
        <authorList>
            <person name="Teng C."/>
            <person name="Zhou Z."/>
            <person name="Li X."/>
            <person name="Chen M."/>
            <person name="Lin M."/>
            <person name="Wang L."/>
            <person name="Su S."/>
            <person name="Zhang C."/>
            <person name="Zhang W."/>
        </authorList>
    </citation>
    <scope>NUCLEOTIDE SEQUENCE [LARGE SCALE GENOMIC DNA]</scope>
    <source>
        <strain evidence="2">ACCC05744</strain>
    </source>
</reference>
<dbReference type="STRING" id="1229276.DI53_1311"/>
<reference evidence="1 2" key="2">
    <citation type="journal article" date="2015" name="PLoS ONE">
        <title>Whole-Genome Optical Mapping and Finished Genome Sequence of Sphingobacterium deserti sp. nov., a New Species Isolated from the Western Desert of China.</title>
        <authorList>
            <person name="Teng C."/>
            <person name="Zhou Z."/>
            <person name="Molnar I."/>
            <person name="Li X."/>
            <person name="Tang R."/>
            <person name="Chen M."/>
            <person name="Wang L."/>
            <person name="Su S."/>
            <person name="Zhang W."/>
            <person name="Lin M."/>
        </authorList>
    </citation>
    <scope>NUCLEOTIDE SEQUENCE [LARGE SCALE GENOMIC DNA]</scope>
    <source>
        <strain evidence="2">ACCC05744</strain>
    </source>
</reference>
<organism evidence="1 2">
    <name type="scientific">Sphingobacterium deserti</name>
    <dbReference type="NCBI Taxonomy" id="1229276"/>
    <lineage>
        <taxon>Bacteria</taxon>
        <taxon>Pseudomonadati</taxon>
        <taxon>Bacteroidota</taxon>
        <taxon>Sphingobacteriia</taxon>
        <taxon>Sphingobacteriales</taxon>
        <taxon>Sphingobacteriaceae</taxon>
        <taxon>Sphingobacterium</taxon>
    </lineage>
</organism>
<dbReference type="AlphaFoldDB" id="A0A0B8T1Z5"/>
<dbReference type="PATRIC" id="fig|1229276.3.peg.1356"/>
<dbReference type="PANTHER" id="PTHR38471">
    <property type="entry name" value="FOUR HELIX BUNDLE PROTEIN"/>
    <property type="match status" value="1"/>
</dbReference>
<dbReference type="OrthoDB" id="9811959at2"/>
<name>A0A0B8T1Z5_9SPHI</name>
<dbReference type="SUPFAM" id="SSF158446">
    <property type="entry name" value="IVS-encoded protein-like"/>
    <property type="match status" value="1"/>
</dbReference>
<accession>A0A0B8T1Z5</accession>